<dbReference type="GO" id="GO:0043531">
    <property type="term" value="F:ADP binding"/>
    <property type="evidence" value="ECO:0007669"/>
    <property type="project" value="InterPro"/>
</dbReference>
<evidence type="ECO:0000313" key="4">
    <source>
        <dbReference type="Proteomes" id="UP001295740"/>
    </source>
</evidence>
<accession>A0AAI8VCV0</accession>
<dbReference type="Gene3D" id="1.25.40.10">
    <property type="entry name" value="Tetratricopeptide repeat domain"/>
    <property type="match status" value="3"/>
</dbReference>
<dbReference type="SMART" id="SM00028">
    <property type="entry name" value="TPR"/>
    <property type="match status" value="4"/>
</dbReference>
<dbReference type="InterPro" id="IPR053137">
    <property type="entry name" value="NLR-like"/>
</dbReference>
<comment type="caution">
    <text evidence="3">The sequence shown here is derived from an EMBL/GenBank/DDBJ whole genome shotgun (WGS) entry which is preliminary data.</text>
</comment>
<dbReference type="PANTHER" id="PTHR46082">
    <property type="entry name" value="ATP/GTP-BINDING PROTEIN-RELATED"/>
    <property type="match status" value="1"/>
</dbReference>
<dbReference type="InterPro" id="IPR056681">
    <property type="entry name" value="DUF7779"/>
</dbReference>
<evidence type="ECO:0000259" key="2">
    <source>
        <dbReference type="Pfam" id="PF25000"/>
    </source>
</evidence>
<evidence type="ECO:0000313" key="3">
    <source>
        <dbReference type="EMBL" id="CAJ2502645.1"/>
    </source>
</evidence>
<evidence type="ECO:0000259" key="1">
    <source>
        <dbReference type="Pfam" id="PF17107"/>
    </source>
</evidence>
<protein>
    <submittedName>
        <fullName evidence="3">Uu.00g100390.m01.CDS01</fullName>
    </submittedName>
</protein>
<keyword evidence="4" id="KW-1185">Reference proteome</keyword>
<dbReference type="Gene3D" id="3.40.50.300">
    <property type="entry name" value="P-loop containing nucleotide triphosphate hydrolases"/>
    <property type="match status" value="1"/>
</dbReference>
<dbReference type="Pfam" id="PF25000">
    <property type="entry name" value="DUF7779"/>
    <property type="match status" value="1"/>
</dbReference>
<dbReference type="Proteomes" id="UP001295740">
    <property type="component" value="Unassembled WGS sequence"/>
</dbReference>
<dbReference type="AlphaFoldDB" id="A0AAI8VCV0"/>
<organism evidence="3 4">
    <name type="scientific">Anthostomella pinea</name>
    <dbReference type="NCBI Taxonomy" id="933095"/>
    <lineage>
        <taxon>Eukaryota</taxon>
        <taxon>Fungi</taxon>
        <taxon>Dikarya</taxon>
        <taxon>Ascomycota</taxon>
        <taxon>Pezizomycotina</taxon>
        <taxon>Sordariomycetes</taxon>
        <taxon>Xylariomycetidae</taxon>
        <taxon>Xylariales</taxon>
        <taxon>Xylariaceae</taxon>
        <taxon>Anthostomella</taxon>
    </lineage>
</organism>
<dbReference type="SUPFAM" id="SSF52540">
    <property type="entry name" value="P-loop containing nucleoside triphosphate hydrolases"/>
    <property type="match status" value="1"/>
</dbReference>
<dbReference type="SUPFAM" id="SSF48452">
    <property type="entry name" value="TPR-like"/>
    <property type="match status" value="3"/>
</dbReference>
<dbReference type="PANTHER" id="PTHR46082:SF6">
    <property type="entry name" value="AAA+ ATPASE DOMAIN-CONTAINING PROTEIN-RELATED"/>
    <property type="match status" value="1"/>
</dbReference>
<reference evidence="3" key="1">
    <citation type="submission" date="2023-10" db="EMBL/GenBank/DDBJ databases">
        <authorList>
            <person name="Hackl T."/>
        </authorList>
    </citation>
    <scope>NUCLEOTIDE SEQUENCE</scope>
</reference>
<gene>
    <name evidence="3" type="ORF">KHLLAP_LOCUS3113</name>
</gene>
<dbReference type="EMBL" id="CAUWAG010000004">
    <property type="protein sequence ID" value="CAJ2502645.1"/>
    <property type="molecule type" value="Genomic_DNA"/>
</dbReference>
<dbReference type="InterPro" id="IPR027417">
    <property type="entry name" value="P-loop_NTPase"/>
</dbReference>
<dbReference type="Pfam" id="PF13424">
    <property type="entry name" value="TPR_12"/>
    <property type="match status" value="2"/>
</dbReference>
<name>A0AAI8VCV0_9PEZI</name>
<dbReference type="InterPro" id="IPR019734">
    <property type="entry name" value="TPR_rpt"/>
</dbReference>
<dbReference type="InterPro" id="IPR031352">
    <property type="entry name" value="SesA"/>
</dbReference>
<feature type="domain" description="DUF7779" evidence="2">
    <location>
        <begin position="454"/>
        <end position="529"/>
    </location>
</feature>
<dbReference type="Pfam" id="PF17107">
    <property type="entry name" value="SesA"/>
    <property type="match status" value="1"/>
</dbReference>
<dbReference type="InterPro" id="IPR011990">
    <property type="entry name" value="TPR-like_helical_dom_sf"/>
</dbReference>
<feature type="domain" description="NACHT-NTPase and P-loop NTPases N-terminal" evidence="1">
    <location>
        <begin position="11"/>
        <end position="130"/>
    </location>
</feature>
<proteinExistence type="predicted"/>
<dbReference type="Pfam" id="PF13374">
    <property type="entry name" value="TPR_10"/>
    <property type="match status" value="2"/>
</dbReference>
<sequence length="1026" mass="115959">MAEVIATISVISSIIGLVDFSAKVISRINDYRSSAETIPAALKEIRLQLPLLVGDLERIKEQAEDDGLDNDTRRAVLAIVEGCHEDTQALYSILTAVGPQQGDSTWRTGQKALLSIAKYDDRIKEISDALRHHVVYLTNHLMVDMTQHRAGLVDRSLQPSTAPPRPKPSILIPFKRDAEHFVGRADLMRSLDGGFNDRNRLALVGLGGVGKSQVAIEYAYRLVEQEPDTWVFWVHVNTRARCKQSFADVARKVQLPKIEHPEHDALQEVTDWLNDKSHGRWLLIFDNCDDLDVIRNIEHGLTGSSRFGGVEEKPLIEYIPKAEHGKILATCRSRDVAMEMMYSDEQALIAVTEMSIDEARKLLRAKLPNDRSSDAEFTALADELGHIPLALKQAAAYVSLNRGHMTVSKYLRQFTKSSGSQTKLLMKEFNDESRDWTSKNSIILTWEISFNKIRSSNPSAAELLSLMSSFDRQGIPRYLLCEEEDDLDFEDDIGLLINYSLVTENSEDDNYNMHRLVQLTTQSWLETQKRQTHWWEEALKSLTMAFPEDNHDNWKMCSALLPHAQLVASRQFSSPSSDQPLSELFRKGGVYDMGQGRYEAAHQRLTASYYIRQRPFGEEHASTLDSLNALGSVLEREGHWREAETTHRKTLAIRRRLYGDSDVQTLEAENSLCLDLIDEGEYDEAEILLRQALDLEKSLDNKHHVRLDSMTYLGLVLEHQGRFLEAADIYRSVLEMQDQFYSSEHPATLETVNHLGRTLSVLGLWTEAASMLARAHESKSEVLGPEHPKTLDALSALIDNQERQGKLKEVAKLPQNLIDLQDRVFGHDHPTTLESLNHLANIKITTGLYAESMEILEDALRKNVQNAGPEHPLSLRIRRNIGKCWKDSTDEAKGAEIEKEVLEIQERTLGPDNPDTIQTVCALAESMGLIGSFAEAHRLINRAIVYNIEHLGRTHAQTLISLETQAFVLQQEERWEDSAQAYRQLVRTEEEIFGLNHPTTLQANHNLGFALAKSGTVEKASRLNNS</sequence>